<keyword evidence="2" id="KW-0808">Transferase</keyword>
<dbReference type="CTD" id="151194"/>
<gene>
    <name evidence="2" type="primary">METTL21A</name>
</gene>
<keyword evidence="1" id="KW-1185">Reference proteome</keyword>
<dbReference type="AlphaFoldDB" id="A0A6J3HWB8"/>
<sequence>MLNGAVSKIQTGKPQDTCSASFLNCKGEKDVNETDRIKDRLKESSIAPIPNKQNKNKTLGKTAVFRDGRLGDKTGVNSKGVISVKARRGVICGQAIWELVGGGCLGCGSKVQATSNLHLDHFGAFSLLSLPLPLSHKSAHLYFCSDFAVASHLTQQKPERFQNVTCMTCEALDDLPFHNIFYDLIPRSHCPATPASLHGFSRPLQLLFSPPGKFSPLVLM</sequence>
<name>A0A6J3HWB8_SAPAP</name>
<dbReference type="Proteomes" id="UP000504640">
    <property type="component" value="Unplaced"/>
</dbReference>
<keyword evidence="2" id="KW-0489">Methyltransferase</keyword>
<dbReference type="GO" id="GO:0008168">
    <property type="term" value="F:methyltransferase activity"/>
    <property type="evidence" value="ECO:0007669"/>
    <property type="project" value="UniProtKB-KW"/>
</dbReference>
<accession>A0A6J3HWB8</accession>
<dbReference type="GO" id="GO:0032259">
    <property type="term" value="P:methylation"/>
    <property type="evidence" value="ECO:0007669"/>
    <property type="project" value="UniProtKB-KW"/>
</dbReference>
<dbReference type="RefSeq" id="XP_032134347.1">
    <property type="nucleotide sequence ID" value="XM_032278456.1"/>
</dbReference>
<protein>
    <submittedName>
        <fullName evidence="2">Protein N-lysine methyltransferase METTL21A isoform X1</fullName>
    </submittedName>
</protein>
<evidence type="ECO:0000313" key="1">
    <source>
        <dbReference type="Proteomes" id="UP000504640"/>
    </source>
</evidence>
<dbReference type="GeneID" id="116551878"/>
<organism evidence="1 2">
    <name type="scientific">Sapajus apella</name>
    <name type="common">Brown-capped capuchin</name>
    <name type="synonym">Cebus apella</name>
    <dbReference type="NCBI Taxonomy" id="9515"/>
    <lineage>
        <taxon>Eukaryota</taxon>
        <taxon>Metazoa</taxon>
        <taxon>Chordata</taxon>
        <taxon>Craniata</taxon>
        <taxon>Vertebrata</taxon>
        <taxon>Euteleostomi</taxon>
        <taxon>Mammalia</taxon>
        <taxon>Eutheria</taxon>
        <taxon>Euarchontoglires</taxon>
        <taxon>Primates</taxon>
        <taxon>Haplorrhini</taxon>
        <taxon>Platyrrhini</taxon>
        <taxon>Cebidae</taxon>
        <taxon>Cebinae</taxon>
        <taxon>Sapajus</taxon>
    </lineage>
</organism>
<proteinExistence type="predicted"/>
<evidence type="ECO:0000313" key="2">
    <source>
        <dbReference type="RefSeq" id="XP_032134347.1"/>
    </source>
</evidence>
<reference evidence="2" key="1">
    <citation type="submission" date="2025-08" db="UniProtKB">
        <authorList>
            <consortium name="RefSeq"/>
        </authorList>
    </citation>
    <scope>IDENTIFICATION</scope>
    <source>
        <tissue evidence="2">Blood</tissue>
    </source>
</reference>